<evidence type="ECO:0008006" key="3">
    <source>
        <dbReference type="Google" id="ProtNLM"/>
    </source>
</evidence>
<organism evidence="1 2">
    <name type="scientific">Plantactinospora solaniradicis</name>
    <dbReference type="NCBI Taxonomy" id="1723736"/>
    <lineage>
        <taxon>Bacteria</taxon>
        <taxon>Bacillati</taxon>
        <taxon>Actinomycetota</taxon>
        <taxon>Actinomycetes</taxon>
        <taxon>Micromonosporales</taxon>
        <taxon>Micromonosporaceae</taxon>
        <taxon>Plantactinospora</taxon>
    </lineage>
</organism>
<dbReference type="RefSeq" id="WP_377416587.1">
    <property type="nucleotide sequence ID" value="NZ_JBHSPR010000001.1"/>
</dbReference>
<accession>A0ABW1K398</accession>
<keyword evidence="2" id="KW-1185">Reference proteome</keyword>
<evidence type="ECO:0000313" key="2">
    <source>
        <dbReference type="Proteomes" id="UP001596203"/>
    </source>
</evidence>
<dbReference type="EMBL" id="JBHSPR010000001">
    <property type="protein sequence ID" value="MFC6014963.1"/>
    <property type="molecule type" value="Genomic_DNA"/>
</dbReference>
<sequence>MSRPVRHWSLAVEHAAARWILRFHALRRCVDCDPDGCAVWDWAVEVHRRERVIAVLRGGKLPASATIDDLHEALDRIR</sequence>
<evidence type="ECO:0000313" key="1">
    <source>
        <dbReference type="EMBL" id="MFC6014963.1"/>
    </source>
</evidence>
<comment type="caution">
    <text evidence="1">The sequence shown here is derived from an EMBL/GenBank/DDBJ whole genome shotgun (WGS) entry which is preliminary data.</text>
</comment>
<dbReference type="Proteomes" id="UP001596203">
    <property type="component" value="Unassembled WGS sequence"/>
</dbReference>
<proteinExistence type="predicted"/>
<protein>
    <recommendedName>
        <fullName evidence="3">4Fe-4S Wbl-type domain-containing protein</fullName>
    </recommendedName>
</protein>
<gene>
    <name evidence="1" type="ORF">ACFP2T_01965</name>
</gene>
<name>A0ABW1K398_9ACTN</name>
<reference evidence="2" key="1">
    <citation type="journal article" date="2019" name="Int. J. Syst. Evol. Microbiol.">
        <title>The Global Catalogue of Microorganisms (GCM) 10K type strain sequencing project: providing services to taxonomists for standard genome sequencing and annotation.</title>
        <authorList>
            <consortium name="The Broad Institute Genomics Platform"/>
            <consortium name="The Broad Institute Genome Sequencing Center for Infectious Disease"/>
            <person name="Wu L."/>
            <person name="Ma J."/>
        </authorList>
    </citation>
    <scope>NUCLEOTIDE SEQUENCE [LARGE SCALE GENOMIC DNA]</scope>
    <source>
        <strain evidence="2">ZS-35-S2</strain>
    </source>
</reference>